<organism evidence="2 3">
    <name type="scientific">Mesonia phycicola</name>
    <dbReference type="NCBI Taxonomy" id="579105"/>
    <lineage>
        <taxon>Bacteria</taxon>
        <taxon>Pseudomonadati</taxon>
        <taxon>Bacteroidota</taxon>
        <taxon>Flavobacteriia</taxon>
        <taxon>Flavobacteriales</taxon>
        <taxon>Flavobacteriaceae</taxon>
        <taxon>Mesonia</taxon>
    </lineage>
</organism>
<evidence type="ECO:0000256" key="1">
    <source>
        <dbReference type="SAM" id="SignalP"/>
    </source>
</evidence>
<reference evidence="2 3" key="1">
    <citation type="submission" date="2016-11" db="EMBL/GenBank/DDBJ databases">
        <authorList>
            <person name="Jaros S."/>
            <person name="Januszkiewicz K."/>
            <person name="Wedrychowicz H."/>
        </authorList>
    </citation>
    <scope>NUCLEOTIDE SEQUENCE [LARGE SCALE GENOMIC DNA]</scope>
    <source>
        <strain evidence="2 3">DSM 21425</strain>
    </source>
</reference>
<dbReference type="EMBL" id="FQYY01000009">
    <property type="protein sequence ID" value="SHJ15469.1"/>
    <property type="molecule type" value="Genomic_DNA"/>
</dbReference>
<protein>
    <recommendedName>
        <fullName evidence="4">DUF4374 domain-containing protein</fullName>
    </recommendedName>
</protein>
<dbReference type="AlphaFoldDB" id="A0A1M6GZS3"/>
<feature type="chain" id="PRO_5012070558" description="DUF4374 domain-containing protein" evidence="1">
    <location>
        <begin position="32"/>
        <end position="405"/>
    </location>
</feature>
<evidence type="ECO:0000313" key="3">
    <source>
        <dbReference type="Proteomes" id="UP000184225"/>
    </source>
</evidence>
<accession>A0A1M6GZS3</accession>
<dbReference type="OrthoDB" id="736172at2"/>
<keyword evidence="3" id="KW-1185">Reference proteome</keyword>
<dbReference type="RefSeq" id="WP_073152972.1">
    <property type="nucleotide sequence ID" value="NZ_FQYY01000009.1"/>
</dbReference>
<sequence length="405" mass="44300">MKTNRLLKTITLNLFLGLTIIFTSCSSDDDAATVVSPENSKYLVSADVDGSGYYTTTDDLLENSISIIGSGYEGYANLGASVDGYFYVFGDGTLEKYEFTDTGMVYQNSISTEALVPGSFYRYIHNTGDGELFLSNFPNEDGDAPYAIIDLETFTVENYGYMTLPQVDGRSALWTQPIVNGDEVYIGTLYGDADWSNIASNLITVKYDYPSLENPVVLQSTASSGSTGGYRTNAAFVTETGTIYQHNLNSSWWHGDSELANNPTVFVKIENGAYDDDYVFDISAEFSEPINIWNAWYAGDNIMYANVIKESDITAWADLSSNIGTLVEINLATETVTELNIPQAPYVNLFKAECIENGKFYIPVSISGGNANIYEITIGGGANAFQKGASLDGSNVYINALYRNF</sequence>
<name>A0A1M6GZS3_9FLAO</name>
<dbReference type="Proteomes" id="UP000184225">
    <property type="component" value="Unassembled WGS sequence"/>
</dbReference>
<dbReference type="STRING" id="579105.SAMN04488096_10946"/>
<evidence type="ECO:0008006" key="4">
    <source>
        <dbReference type="Google" id="ProtNLM"/>
    </source>
</evidence>
<keyword evidence="1" id="KW-0732">Signal</keyword>
<gene>
    <name evidence="2" type="ORF">SAMN04488096_10946</name>
</gene>
<evidence type="ECO:0000313" key="2">
    <source>
        <dbReference type="EMBL" id="SHJ15469.1"/>
    </source>
</evidence>
<feature type="signal peptide" evidence="1">
    <location>
        <begin position="1"/>
        <end position="31"/>
    </location>
</feature>
<dbReference type="PROSITE" id="PS51257">
    <property type="entry name" value="PROKAR_LIPOPROTEIN"/>
    <property type="match status" value="1"/>
</dbReference>
<proteinExistence type="predicted"/>